<dbReference type="EMBL" id="CDMC01000005">
    <property type="protein sequence ID" value="CEL06320.1"/>
    <property type="molecule type" value="Genomic_DNA"/>
</dbReference>
<dbReference type="OrthoDB" id="4510839at2759"/>
<gene>
    <name evidence="1" type="ORF">ASPCAL07426</name>
</gene>
<dbReference type="AlphaFoldDB" id="A0A0U5G3N3"/>
<proteinExistence type="predicted"/>
<accession>A0A0U5G3N3</accession>
<sequence length="295" mass="33613">MVRRSRKLCTPEIIPLLESQRKLFSGTKDDLLDLQKEQLAHCLQLWLVSDSASRHAARKKARSFLSSVYNDSALGADVFLLCALGVSVTQLGTVNSIEAVYEIRKWWKQVEHPVGLTETSREYVLEHSSIFAILERSKPKPPQVLEHISRTTQAQGEELRDKQRQTNGKCLFLTKSLKFRNLTLLYPEYTFDPQVVGAVTWPSEGQYFPFSFTRRDMIDKLPEQIRIGVKNSRLWRAEQRRGGLSVTNCLSLYLPEKHDQDTFLVVRMGYDDGFNLSNILELGDPSGLGAGESEH</sequence>
<evidence type="ECO:0000313" key="1">
    <source>
        <dbReference type="EMBL" id="CEL06320.1"/>
    </source>
</evidence>
<evidence type="ECO:0000313" key="2">
    <source>
        <dbReference type="Proteomes" id="UP000054771"/>
    </source>
</evidence>
<dbReference type="STRING" id="454130.A0A0U5G3N3"/>
<reference evidence="2" key="1">
    <citation type="journal article" date="2016" name="Genome Announc.">
        <title>Draft genome sequences of fungus Aspergillus calidoustus.</title>
        <authorList>
            <person name="Horn F."/>
            <person name="Linde J."/>
            <person name="Mattern D.J."/>
            <person name="Walther G."/>
            <person name="Guthke R."/>
            <person name="Scherlach K."/>
            <person name="Martin K."/>
            <person name="Brakhage A.A."/>
            <person name="Petzke L."/>
            <person name="Valiante V."/>
        </authorList>
    </citation>
    <scope>NUCLEOTIDE SEQUENCE [LARGE SCALE GENOMIC DNA]</scope>
    <source>
        <strain evidence="2">SF006504</strain>
    </source>
</reference>
<keyword evidence="2" id="KW-1185">Reference proteome</keyword>
<dbReference type="Proteomes" id="UP000054771">
    <property type="component" value="Unassembled WGS sequence"/>
</dbReference>
<organism evidence="1 2">
    <name type="scientific">Aspergillus calidoustus</name>
    <dbReference type="NCBI Taxonomy" id="454130"/>
    <lineage>
        <taxon>Eukaryota</taxon>
        <taxon>Fungi</taxon>
        <taxon>Dikarya</taxon>
        <taxon>Ascomycota</taxon>
        <taxon>Pezizomycotina</taxon>
        <taxon>Eurotiomycetes</taxon>
        <taxon>Eurotiomycetidae</taxon>
        <taxon>Eurotiales</taxon>
        <taxon>Aspergillaceae</taxon>
        <taxon>Aspergillus</taxon>
        <taxon>Aspergillus subgen. Nidulantes</taxon>
    </lineage>
</organism>
<name>A0A0U5G3N3_ASPCI</name>
<protein>
    <submittedName>
        <fullName evidence="1">Uncharacterized protein</fullName>
    </submittedName>
</protein>